<dbReference type="GeneID" id="14910333"/>
<feature type="domain" description="Gamma tubulin complex component protein N-terminal" evidence="7">
    <location>
        <begin position="37"/>
        <end position="238"/>
    </location>
</feature>
<dbReference type="Pfam" id="PF04130">
    <property type="entry name" value="GCP_C_terminal"/>
    <property type="match status" value="1"/>
</dbReference>
<sequence length="626" mass="74869">MQGGKLFQKNLRIQQIKTNKGKQYVLQFQPQRKNCPNFTDFIAIFEKELTSSNELTLRKMQLWMQQPSERLKWLATVCESVQGMFGFQIISQISVYEMQGNTHVQLLMQRILQKVYEPFLKYISLWIYQGELCDNYKEFFVGINQQQENNNNNDIWKNKYFLVIQQIPNIIVRESAQIIFNLGRSINFLHKACKQNDWKLNLEFFNFKVEKNADQLKSWLRDASRLVNNQIMDVLVNKYHLKKHLYAIKQFLLMGQGDFIQQLMHLLYDELSQPANQIFRHNLLGQLESAIRSSNANSETSQRLDVKLLEASPGDKGWDIFSLDYHVEAPLDTILSKEVMRKYLKIFNFLWRMRRISHTLSQVWLSHMKAGNIMNQKENIGSLYAKINRTRHEMINFINNFMCYIMVDAIESSWKEFCEEFDKSEDFQTIIDKHEEFVQNVLTKSLLTQDSLKIYEKINKIATLILKFRINQQVLITEVQDEHERIRQFKVEQRAKLIINQLEEEQDADFKDNNLENSDFQIPQSANNFKEFNKEYQQAFAQLLQLIKHNDKLRYLSFKIDFNEYYAQENFVILNTKQQQTRLKQNDFQQEFQIGRNQQQQQFFMQQQKNDFQTINKSKNNFDINN</sequence>
<dbReference type="GO" id="GO:0000930">
    <property type="term" value="C:gamma-tubulin complex"/>
    <property type="evidence" value="ECO:0007669"/>
    <property type="project" value="TreeGrafter"/>
</dbReference>
<dbReference type="OrthoDB" id="5860513at2759"/>
<evidence type="ECO:0000256" key="3">
    <source>
        <dbReference type="ARBA" id="ARBA00022490"/>
    </source>
</evidence>
<feature type="domain" description="Gamma tubulin complex component C-terminal" evidence="6">
    <location>
        <begin position="241"/>
        <end position="566"/>
    </location>
</feature>
<dbReference type="InterPro" id="IPR042241">
    <property type="entry name" value="GCP_C_sf"/>
</dbReference>
<evidence type="ECO:0000256" key="1">
    <source>
        <dbReference type="ARBA" id="ARBA00004245"/>
    </source>
</evidence>
<dbReference type="GO" id="GO:0031122">
    <property type="term" value="P:cytoplasmic microtubule organization"/>
    <property type="evidence" value="ECO:0007669"/>
    <property type="project" value="TreeGrafter"/>
</dbReference>
<comment type="similarity">
    <text evidence="2">Belongs to the TUBGCP family.</text>
</comment>
<reference evidence="8 9" key="1">
    <citation type="submission" date="2011-07" db="EMBL/GenBank/DDBJ databases">
        <authorList>
            <person name="Coyne R."/>
            <person name="Brami D."/>
            <person name="Johnson J."/>
            <person name="Hostetler J."/>
            <person name="Hannick L."/>
            <person name="Clark T."/>
            <person name="Cassidy-Hanley D."/>
            <person name="Inman J."/>
        </authorList>
    </citation>
    <scope>NUCLEOTIDE SEQUENCE [LARGE SCALE GENOMIC DNA]</scope>
    <source>
        <strain evidence="8 9">G5</strain>
    </source>
</reference>
<evidence type="ECO:0008006" key="10">
    <source>
        <dbReference type="Google" id="ProtNLM"/>
    </source>
</evidence>
<dbReference type="Pfam" id="PF17681">
    <property type="entry name" value="GCP_N_terminal"/>
    <property type="match status" value="1"/>
</dbReference>
<dbReference type="EMBL" id="GL983199">
    <property type="protein sequence ID" value="EGR34147.1"/>
    <property type="molecule type" value="Genomic_DNA"/>
</dbReference>
<keyword evidence="4" id="KW-0493">Microtubule</keyword>
<dbReference type="GO" id="GO:0051011">
    <property type="term" value="F:microtubule minus-end binding"/>
    <property type="evidence" value="ECO:0007669"/>
    <property type="project" value="TreeGrafter"/>
</dbReference>
<comment type="subcellular location">
    <subcellularLocation>
        <location evidence="1">Cytoplasm</location>
        <location evidence="1">Cytoskeleton</location>
    </subcellularLocation>
</comment>
<evidence type="ECO:0000256" key="2">
    <source>
        <dbReference type="ARBA" id="ARBA00010337"/>
    </source>
</evidence>
<keyword evidence="3" id="KW-0963">Cytoplasm</keyword>
<name>G0QKW3_ICHMU</name>
<protein>
    <recommendedName>
        <fullName evidence="10">Spindle pole body component</fullName>
    </recommendedName>
</protein>
<evidence type="ECO:0000256" key="4">
    <source>
        <dbReference type="ARBA" id="ARBA00022701"/>
    </source>
</evidence>
<evidence type="ECO:0000313" key="8">
    <source>
        <dbReference type="EMBL" id="EGR34147.1"/>
    </source>
</evidence>
<dbReference type="GO" id="GO:0051225">
    <property type="term" value="P:spindle assembly"/>
    <property type="evidence" value="ECO:0007669"/>
    <property type="project" value="TreeGrafter"/>
</dbReference>
<keyword evidence="5" id="KW-0206">Cytoskeleton</keyword>
<dbReference type="OMA" id="FVNNLWS"/>
<dbReference type="InParanoid" id="G0QKW3"/>
<dbReference type="STRING" id="857967.G0QKW3"/>
<dbReference type="PANTHER" id="PTHR19302">
    <property type="entry name" value="GAMMA TUBULIN COMPLEX PROTEIN"/>
    <property type="match status" value="1"/>
</dbReference>
<accession>G0QKW3</accession>
<dbReference type="InterPro" id="IPR040457">
    <property type="entry name" value="GCP_C"/>
</dbReference>
<dbReference type="eggNOG" id="KOG2000">
    <property type="taxonomic scope" value="Eukaryota"/>
</dbReference>
<dbReference type="GO" id="GO:0000278">
    <property type="term" value="P:mitotic cell cycle"/>
    <property type="evidence" value="ECO:0007669"/>
    <property type="project" value="TreeGrafter"/>
</dbReference>
<organism evidence="8 9">
    <name type="scientific">Ichthyophthirius multifiliis</name>
    <name type="common">White spot disease agent</name>
    <name type="synonym">Ich</name>
    <dbReference type="NCBI Taxonomy" id="5932"/>
    <lineage>
        <taxon>Eukaryota</taxon>
        <taxon>Sar</taxon>
        <taxon>Alveolata</taxon>
        <taxon>Ciliophora</taxon>
        <taxon>Intramacronucleata</taxon>
        <taxon>Oligohymenophorea</taxon>
        <taxon>Hymenostomatida</taxon>
        <taxon>Ophryoglenina</taxon>
        <taxon>Ichthyophthirius</taxon>
    </lineage>
</organism>
<dbReference type="GO" id="GO:0007020">
    <property type="term" value="P:microtubule nucleation"/>
    <property type="evidence" value="ECO:0007669"/>
    <property type="project" value="InterPro"/>
</dbReference>
<dbReference type="GO" id="GO:0051321">
    <property type="term" value="P:meiotic cell cycle"/>
    <property type="evidence" value="ECO:0007669"/>
    <property type="project" value="TreeGrafter"/>
</dbReference>
<dbReference type="AlphaFoldDB" id="G0QKW3"/>
<dbReference type="Gene3D" id="1.20.120.1900">
    <property type="entry name" value="Gamma-tubulin complex, C-terminal domain"/>
    <property type="match status" value="1"/>
</dbReference>
<gene>
    <name evidence="8" type="ORF">IMG5_022900</name>
</gene>
<dbReference type="InterPro" id="IPR041470">
    <property type="entry name" value="GCP_N"/>
</dbReference>
<evidence type="ECO:0000259" key="7">
    <source>
        <dbReference type="Pfam" id="PF17681"/>
    </source>
</evidence>
<dbReference type="RefSeq" id="XP_004039451.1">
    <property type="nucleotide sequence ID" value="XM_004039403.1"/>
</dbReference>
<dbReference type="GO" id="GO:0000922">
    <property type="term" value="C:spindle pole"/>
    <property type="evidence" value="ECO:0007669"/>
    <property type="project" value="InterPro"/>
</dbReference>
<dbReference type="Proteomes" id="UP000008983">
    <property type="component" value="Unassembled WGS sequence"/>
</dbReference>
<evidence type="ECO:0000259" key="6">
    <source>
        <dbReference type="Pfam" id="PF04130"/>
    </source>
</evidence>
<keyword evidence="9" id="KW-1185">Reference proteome</keyword>
<evidence type="ECO:0000313" key="9">
    <source>
        <dbReference type="Proteomes" id="UP000008983"/>
    </source>
</evidence>
<dbReference type="InterPro" id="IPR007259">
    <property type="entry name" value="GCP"/>
</dbReference>
<dbReference type="GO" id="GO:0005874">
    <property type="term" value="C:microtubule"/>
    <property type="evidence" value="ECO:0007669"/>
    <property type="project" value="UniProtKB-KW"/>
</dbReference>
<dbReference type="GO" id="GO:0043015">
    <property type="term" value="F:gamma-tubulin binding"/>
    <property type="evidence" value="ECO:0007669"/>
    <property type="project" value="InterPro"/>
</dbReference>
<proteinExistence type="inferred from homology"/>
<dbReference type="PANTHER" id="PTHR19302:SF14">
    <property type="entry name" value="GAMMA-TUBULIN COMPLEX COMPONENT 3"/>
    <property type="match status" value="1"/>
</dbReference>
<evidence type="ECO:0000256" key="5">
    <source>
        <dbReference type="ARBA" id="ARBA00023212"/>
    </source>
</evidence>